<dbReference type="InterPro" id="IPR006093">
    <property type="entry name" value="Oxy_OxRdtase_FAD_BS"/>
</dbReference>
<keyword evidence="2" id="KW-0479">Metal-binding</keyword>
<keyword evidence="8" id="KW-1185">Reference proteome</keyword>
<feature type="non-terminal residue" evidence="7">
    <location>
        <position position="1"/>
    </location>
</feature>
<dbReference type="GO" id="GO:0003677">
    <property type="term" value="F:DNA binding"/>
    <property type="evidence" value="ECO:0007669"/>
    <property type="project" value="InterPro"/>
</dbReference>
<evidence type="ECO:0000313" key="7">
    <source>
        <dbReference type="EMBL" id="RFU29640.1"/>
    </source>
</evidence>
<reference evidence="7 8" key="1">
    <citation type="submission" date="2018-05" db="EMBL/GenBank/DDBJ databases">
        <title>Draft genome sequence of Scytalidium lignicola DSM 105466, a ubiquitous saprotrophic fungus.</title>
        <authorList>
            <person name="Buettner E."/>
            <person name="Gebauer A.M."/>
            <person name="Hofrichter M."/>
            <person name="Liers C."/>
            <person name="Kellner H."/>
        </authorList>
    </citation>
    <scope>NUCLEOTIDE SEQUENCE [LARGE SCALE GENOMIC DNA]</scope>
    <source>
        <strain evidence="7 8">DSM 105466</strain>
    </source>
</reference>
<evidence type="ECO:0000259" key="5">
    <source>
        <dbReference type="PROSITE" id="PS50048"/>
    </source>
</evidence>
<dbReference type="PANTHER" id="PTHR13878">
    <property type="entry name" value="GULONOLACTONE OXIDASE"/>
    <property type="match status" value="1"/>
</dbReference>
<dbReference type="OrthoDB" id="9983560at2759"/>
<dbReference type="InterPro" id="IPR001138">
    <property type="entry name" value="Zn2Cys6_DnaBD"/>
</dbReference>
<dbReference type="SUPFAM" id="SSF57701">
    <property type="entry name" value="Zn2/Cys6 DNA-binding domain"/>
    <property type="match status" value="1"/>
</dbReference>
<evidence type="ECO:0008006" key="9">
    <source>
        <dbReference type="Google" id="ProtNLM"/>
    </source>
</evidence>
<dbReference type="GO" id="GO:0008270">
    <property type="term" value="F:zinc ion binding"/>
    <property type="evidence" value="ECO:0007669"/>
    <property type="project" value="InterPro"/>
</dbReference>
<accession>A0A3E2H8D0</accession>
<dbReference type="InterPro" id="IPR007219">
    <property type="entry name" value="XnlR_reg_dom"/>
</dbReference>
<evidence type="ECO:0000256" key="2">
    <source>
        <dbReference type="ARBA" id="ARBA00022723"/>
    </source>
</evidence>
<dbReference type="PROSITE" id="PS00862">
    <property type="entry name" value="OX2_COVAL_FAD"/>
    <property type="match status" value="1"/>
</dbReference>
<dbReference type="STRING" id="5539.A0A3E2H8D0"/>
<dbReference type="AlphaFoldDB" id="A0A3E2H8D0"/>
<feature type="non-terminal residue" evidence="7">
    <location>
        <position position="1176"/>
    </location>
</feature>
<evidence type="ECO:0000259" key="6">
    <source>
        <dbReference type="PROSITE" id="PS51387"/>
    </source>
</evidence>
<dbReference type="Proteomes" id="UP000258309">
    <property type="component" value="Unassembled WGS sequence"/>
</dbReference>
<dbReference type="SMART" id="SM00066">
    <property type="entry name" value="GAL4"/>
    <property type="match status" value="1"/>
</dbReference>
<feature type="domain" description="FAD-binding PCMH-type" evidence="6">
    <location>
        <begin position="745"/>
        <end position="927"/>
    </location>
</feature>
<dbReference type="CDD" id="cd00067">
    <property type="entry name" value="GAL4"/>
    <property type="match status" value="1"/>
</dbReference>
<dbReference type="PANTHER" id="PTHR13878:SF91">
    <property type="entry name" value="FAD BINDING DOMAIN PROTEIN (AFU_ORTHOLOGUE AFUA_6G12070)-RELATED"/>
    <property type="match status" value="1"/>
</dbReference>
<dbReference type="InterPro" id="IPR016169">
    <property type="entry name" value="FAD-bd_PCMH_sub2"/>
</dbReference>
<comment type="caution">
    <text evidence="7">The sequence shown here is derived from an EMBL/GenBank/DDBJ whole genome shotgun (WGS) entry which is preliminary data.</text>
</comment>
<dbReference type="InterPro" id="IPR050432">
    <property type="entry name" value="FAD-linked_Oxidoreductases_BP"/>
</dbReference>
<sequence length="1176" mass="130732">MNRLSSDISKVAPDLRSGSRAKSCTRCRQAKLACDARRHLHEACSRCKLKNLDCRFDANFKRVATRKLTEEISHGMHALRSTEQTCLPERLTLKPARNIDRSGPGPTPWGHSTWRHRLFFGEHYHPYSIFIQPSPSLSDLLTRSPLLFWTIILVASQDHAQFAAVYQKVTAEHEGLLSPILQRAIQQIETIHALLLLCMWPIPQSRHFHNPAWNYIGLAINAAMQLNCHSPLGPTSKTDGWKGLGHIAVNELSTIDQSRTWLGCFWVGNVIAAFYGLPPPMSTQQQIRSVDKALSAISNSIPPWWGLLFSIVKITNSVMDTLGCLEDHALHFSLTQVFDDQLNELKRANSDIWISKIEIEWCNAKLYLYALTFTIPTNANPSHNIQIQIHRQAILHKALEAASNLITELKKLGQLYTSDSYPGGLLNFVPKSYFTALFNATTFLFRFMATYISRTPSQENHAMGLIVEAHKVFQSFPGQRELTRAAIHIEMLMEILRVGASVNLNELVVNNKLGASVMFDAVFHACRQRNIDPRTGQALTVQEWKTVNETFAQRLPEAPAQKMMDRNGNVSGSVGYGSDGFDLIPQSLTGISEVQNPQWWEAWDNYIDLFQVGVEQLPGPAIMKMRFSGSCLLSLLPILLLSSSSPLSFALAQKLTCKTTPNDFTWPSLSQWASLNHSLSGRLLHPLPPASACHPSFPDFSNDTCAKIRDQWSNFTFHQNNPVSVAWNNMNNDSCLSDASAPCSELGYPVYVVNASSAHDIKLAVNFAREHNVRLNVKASGHDYLRRSTAPYSLSIWTRYMVGYEFHDTFRPKGCHTTIKTTAVTAEAGSYVKDIYYNLNLRNQTCVDGLGAEVTMGGYLTGGGHSPISHIYGLGADQVYEVEMVTPTGEIVTANECQNTDLFWAVRGGGGGTFGVLTKVTIRTIPATPIAVYDFTLETAPNSTTYWEILSYFLAQYPALSAANVSAYTYLDANTSSDGEAVASFQGVFVLPDASSASELADMWAPFWAHVNETYPNQTTTKVVSNLFPNLYALYEVYADGSTAGIDKVVGSWLLPSETLTNNEGFSDALRTFMGDAGARLYMVSGNGVWDVVPRGGSDSVNPAWRKALIHAVTSKDWTPLNEIERAEREYSVNRVQTEALRQLLPESGAYVNEAYINEPDFQRAFWGKNYHSPSG</sequence>
<comment type="similarity">
    <text evidence="1">Belongs to the oxygen-dependent FAD-linked oxidoreductase family.</text>
</comment>
<dbReference type="SUPFAM" id="SSF56176">
    <property type="entry name" value="FAD-binding/transporter-associated domain-like"/>
    <property type="match status" value="1"/>
</dbReference>
<dbReference type="GO" id="GO:0016491">
    <property type="term" value="F:oxidoreductase activity"/>
    <property type="evidence" value="ECO:0007669"/>
    <property type="project" value="UniProtKB-KW"/>
</dbReference>
<evidence type="ECO:0000256" key="4">
    <source>
        <dbReference type="ARBA" id="ARBA00023242"/>
    </source>
</evidence>
<name>A0A3E2H8D0_SCYLI</name>
<dbReference type="GO" id="GO:0000981">
    <property type="term" value="F:DNA-binding transcription factor activity, RNA polymerase II-specific"/>
    <property type="evidence" value="ECO:0007669"/>
    <property type="project" value="InterPro"/>
</dbReference>
<dbReference type="InterPro" id="IPR036318">
    <property type="entry name" value="FAD-bd_PCMH-like_sf"/>
</dbReference>
<keyword evidence="3" id="KW-0560">Oxidoreductase</keyword>
<feature type="domain" description="Zn(2)-C6 fungal-type" evidence="5">
    <location>
        <begin position="23"/>
        <end position="56"/>
    </location>
</feature>
<organism evidence="7 8">
    <name type="scientific">Scytalidium lignicola</name>
    <name type="common">Hyphomycete</name>
    <dbReference type="NCBI Taxonomy" id="5539"/>
    <lineage>
        <taxon>Eukaryota</taxon>
        <taxon>Fungi</taxon>
        <taxon>Dikarya</taxon>
        <taxon>Ascomycota</taxon>
        <taxon>Pezizomycotina</taxon>
        <taxon>Leotiomycetes</taxon>
        <taxon>Leotiomycetes incertae sedis</taxon>
        <taxon>Scytalidium</taxon>
    </lineage>
</organism>
<evidence type="ECO:0000256" key="3">
    <source>
        <dbReference type="ARBA" id="ARBA00023002"/>
    </source>
</evidence>
<protein>
    <recommendedName>
        <fullName evidence="9">FAD-binding PCMH-type domain-containing protein</fullName>
    </recommendedName>
</protein>
<dbReference type="CDD" id="cd12148">
    <property type="entry name" value="fungal_TF_MHR"/>
    <property type="match status" value="1"/>
</dbReference>
<dbReference type="GO" id="GO:0006351">
    <property type="term" value="P:DNA-templated transcription"/>
    <property type="evidence" value="ECO:0007669"/>
    <property type="project" value="InterPro"/>
</dbReference>
<gene>
    <name evidence="7" type="ORF">B7463_g6722</name>
</gene>
<dbReference type="InterPro" id="IPR006094">
    <property type="entry name" value="Oxid_FAD_bind_N"/>
</dbReference>
<keyword evidence="4" id="KW-0539">Nucleus</keyword>
<proteinExistence type="inferred from homology"/>
<dbReference type="InterPro" id="IPR036864">
    <property type="entry name" value="Zn2-C6_fun-type_DNA-bd_sf"/>
</dbReference>
<dbReference type="PROSITE" id="PS51387">
    <property type="entry name" value="FAD_PCMH"/>
    <property type="match status" value="1"/>
</dbReference>
<dbReference type="Gene3D" id="3.30.465.10">
    <property type="match status" value="1"/>
</dbReference>
<dbReference type="Pfam" id="PF04082">
    <property type="entry name" value="Fungal_trans"/>
    <property type="match status" value="1"/>
</dbReference>
<dbReference type="Pfam" id="PF01565">
    <property type="entry name" value="FAD_binding_4"/>
    <property type="match status" value="1"/>
</dbReference>
<dbReference type="GO" id="GO:0071949">
    <property type="term" value="F:FAD binding"/>
    <property type="evidence" value="ECO:0007669"/>
    <property type="project" value="InterPro"/>
</dbReference>
<evidence type="ECO:0000313" key="8">
    <source>
        <dbReference type="Proteomes" id="UP000258309"/>
    </source>
</evidence>
<dbReference type="PROSITE" id="PS00463">
    <property type="entry name" value="ZN2_CY6_FUNGAL_1"/>
    <property type="match status" value="1"/>
</dbReference>
<dbReference type="PROSITE" id="PS50048">
    <property type="entry name" value="ZN2_CY6_FUNGAL_2"/>
    <property type="match status" value="1"/>
</dbReference>
<dbReference type="Gene3D" id="4.10.240.10">
    <property type="entry name" value="Zn(2)-C6 fungal-type DNA-binding domain"/>
    <property type="match status" value="1"/>
</dbReference>
<dbReference type="EMBL" id="NCSJ02000122">
    <property type="protein sequence ID" value="RFU29640.1"/>
    <property type="molecule type" value="Genomic_DNA"/>
</dbReference>
<evidence type="ECO:0000256" key="1">
    <source>
        <dbReference type="ARBA" id="ARBA00005466"/>
    </source>
</evidence>
<dbReference type="InterPro" id="IPR016166">
    <property type="entry name" value="FAD-bd_PCMH"/>
</dbReference>